<evidence type="ECO:0000256" key="1">
    <source>
        <dbReference type="ARBA" id="ARBA00001798"/>
    </source>
</evidence>
<feature type="domain" description="RING-type" evidence="15">
    <location>
        <begin position="214"/>
        <end position="258"/>
    </location>
</feature>
<comment type="similarity">
    <text evidence="5">Belongs to the RBR family. Ariadne subfamily.</text>
</comment>
<evidence type="ECO:0000256" key="8">
    <source>
        <dbReference type="ARBA" id="ARBA00022723"/>
    </source>
</evidence>
<dbReference type="EMBL" id="OX451736">
    <property type="protein sequence ID" value="CAI8590446.1"/>
    <property type="molecule type" value="Genomic_DNA"/>
</dbReference>
<evidence type="ECO:0000256" key="5">
    <source>
        <dbReference type="ARBA" id="ARBA00005884"/>
    </source>
</evidence>
<protein>
    <recommendedName>
        <fullName evidence="6">RBR-type E3 ubiquitin transferase</fullName>
        <ecNumber evidence="6">2.3.2.31</ecNumber>
    </recommendedName>
</protein>
<dbReference type="InterPro" id="IPR001841">
    <property type="entry name" value="Znf_RING"/>
</dbReference>
<accession>A0AAV0YXU5</accession>
<dbReference type="GO" id="GO:0061630">
    <property type="term" value="F:ubiquitin protein ligase activity"/>
    <property type="evidence" value="ECO:0007669"/>
    <property type="project" value="UniProtKB-EC"/>
</dbReference>
<evidence type="ECO:0000313" key="18">
    <source>
        <dbReference type="Proteomes" id="UP001157006"/>
    </source>
</evidence>
<dbReference type="InterPro" id="IPR044066">
    <property type="entry name" value="TRIAD_supradom"/>
</dbReference>
<dbReference type="Proteomes" id="UP001157006">
    <property type="component" value="Chromosome 1L"/>
</dbReference>
<keyword evidence="9" id="KW-0677">Repeat</keyword>
<dbReference type="InterPro" id="IPR031127">
    <property type="entry name" value="E3_UB_ligase_RBR"/>
</dbReference>
<dbReference type="InterPro" id="IPR002156">
    <property type="entry name" value="RNaseH_domain"/>
</dbReference>
<dbReference type="PROSITE" id="PS51873">
    <property type="entry name" value="TRIAD"/>
    <property type="match status" value="1"/>
</dbReference>
<evidence type="ECO:0000256" key="6">
    <source>
        <dbReference type="ARBA" id="ARBA00012251"/>
    </source>
</evidence>
<reference evidence="17 18" key="1">
    <citation type="submission" date="2023-01" db="EMBL/GenBank/DDBJ databases">
        <authorList>
            <person name="Kreplak J."/>
        </authorList>
    </citation>
    <scope>NUCLEOTIDE SEQUENCE [LARGE SCALE GENOMIC DNA]</scope>
</reference>
<dbReference type="Gene3D" id="1.20.120.1750">
    <property type="match status" value="1"/>
</dbReference>
<dbReference type="InterPro" id="IPR017907">
    <property type="entry name" value="Znf_RING_CS"/>
</dbReference>
<feature type="domain" description="RING-type" evidence="16">
    <location>
        <begin position="210"/>
        <end position="428"/>
    </location>
</feature>
<evidence type="ECO:0000256" key="11">
    <source>
        <dbReference type="ARBA" id="ARBA00022786"/>
    </source>
</evidence>
<dbReference type="PROSITE" id="PS50089">
    <property type="entry name" value="ZF_RING_2"/>
    <property type="match status" value="1"/>
</dbReference>
<gene>
    <name evidence="17" type="ORF">VFH_I441480</name>
</gene>
<dbReference type="FunFam" id="3.30.420.10:FF:000076">
    <property type="entry name" value="RBR-type E3 ubiquitin transferase"/>
    <property type="match status" value="1"/>
</dbReference>
<evidence type="ECO:0000256" key="7">
    <source>
        <dbReference type="ARBA" id="ARBA00022679"/>
    </source>
</evidence>
<dbReference type="SUPFAM" id="SSF57850">
    <property type="entry name" value="RING/U-box"/>
    <property type="match status" value="2"/>
</dbReference>
<comment type="cofactor">
    <cofactor evidence="2">
        <name>Zn(2+)</name>
        <dbReference type="ChEBI" id="CHEBI:29105"/>
    </cofactor>
</comment>
<sequence>MEDQAFLGYESFVSVGRDEEEEDEFRSCCEDEEEEEEEREQQEEEEWKETEETVVEGLKEELDEFSVKMYFKGLSIPGVENSTTGLSGIGVYMERSSNFLPIRVQKRLDFYAEEPMVDYLALMDGLLEALQNKIRRVYAFTDSEVLYKTTFEKNLDLPLLMALKERILEHADNFETFELKLIPSIDLEQPLQLAKVAMGLVTFPVNEKTSLENCSICCDDKPVPLMISLKCSHTFCSHCLRSYADGKLQCCQVPIRCPQPGCRYCISAPECKSFLPFTSFESLEKALSEANIGQSERFYCPFPNCSVLLDPCECLSAMEGSSSQSDNSCIECPVCQRFICVDCGVPWHSSMSCEEYQHLPEEERDASDISLHRLAQNKRWKRCQQCRRMIELTQGCYHMTCWCGHEFCYSCGAEYRNGQQSCQCAFWDEDSLTNSLQESEQWAWETSMIMDAYSDQERSQLALIQRFLDGGFSLSDHNPYQSPPPPPPQCTESFADPLKDLHQLPWLERFVSVISDNYYEDYMQ</sequence>
<organism evidence="17 18">
    <name type="scientific">Vicia faba</name>
    <name type="common">Broad bean</name>
    <name type="synonym">Faba vulgaris</name>
    <dbReference type="NCBI Taxonomy" id="3906"/>
    <lineage>
        <taxon>Eukaryota</taxon>
        <taxon>Viridiplantae</taxon>
        <taxon>Streptophyta</taxon>
        <taxon>Embryophyta</taxon>
        <taxon>Tracheophyta</taxon>
        <taxon>Spermatophyta</taxon>
        <taxon>Magnoliopsida</taxon>
        <taxon>eudicotyledons</taxon>
        <taxon>Gunneridae</taxon>
        <taxon>Pentapetalae</taxon>
        <taxon>rosids</taxon>
        <taxon>fabids</taxon>
        <taxon>Fabales</taxon>
        <taxon>Fabaceae</taxon>
        <taxon>Papilionoideae</taxon>
        <taxon>50 kb inversion clade</taxon>
        <taxon>NPAAA clade</taxon>
        <taxon>Hologalegina</taxon>
        <taxon>IRL clade</taxon>
        <taxon>Fabeae</taxon>
        <taxon>Vicia</taxon>
    </lineage>
</organism>
<keyword evidence="10 13" id="KW-0863">Zinc-finger</keyword>
<evidence type="ECO:0000313" key="17">
    <source>
        <dbReference type="EMBL" id="CAI8590446.1"/>
    </source>
</evidence>
<dbReference type="Gene3D" id="3.30.420.10">
    <property type="entry name" value="Ribonuclease H-like superfamily/Ribonuclease H"/>
    <property type="match status" value="1"/>
</dbReference>
<dbReference type="CDD" id="cd22582">
    <property type="entry name" value="BRcat_RBR_unk"/>
    <property type="match status" value="1"/>
</dbReference>
<dbReference type="EC" id="2.3.2.31" evidence="6"/>
<dbReference type="SMART" id="SM00647">
    <property type="entry name" value="IBR"/>
    <property type="match status" value="2"/>
</dbReference>
<dbReference type="PANTHER" id="PTHR11685">
    <property type="entry name" value="RBR FAMILY RING FINGER AND IBR DOMAIN-CONTAINING"/>
    <property type="match status" value="1"/>
</dbReference>
<keyword evidence="11" id="KW-0833">Ubl conjugation pathway</keyword>
<keyword evidence="18" id="KW-1185">Reference proteome</keyword>
<comment type="function">
    <text evidence="3">Might act as an E3 ubiquitin-protein ligase, or as part of E3 complex, which accepts ubiquitin from specific E2 ubiquitin-conjugating enzymes and then transfers it to substrates.</text>
</comment>
<dbReference type="PROSITE" id="PS00518">
    <property type="entry name" value="ZF_RING_1"/>
    <property type="match status" value="1"/>
</dbReference>
<evidence type="ECO:0000256" key="12">
    <source>
        <dbReference type="ARBA" id="ARBA00022833"/>
    </source>
</evidence>
<dbReference type="GO" id="GO:0004523">
    <property type="term" value="F:RNA-DNA hybrid ribonuclease activity"/>
    <property type="evidence" value="ECO:0007669"/>
    <property type="project" value="InterPro"/>
</dbReference>
<evidence type="ECO:0000256" key="4">
    <source>
        <dbReference type="ARBA" id="ARBA00004906"/>
    </source>
</evidence>
<evidence type="ECO:0000256" key="13">
    <source>
        <dbReference type="PROSITE-ProRule" id="PRU00175"/>
    </source>
</evidence>
<dbReference type="FunFam" id="1.20.120.1750:FF:000019">
    <property type="entry name" value="RBR-type E3 ubiquitin transferase"/>
    <property type="match status" value="1"/>
</dbReference>
<evidence type="ECO:0000256" key="3">
    <source>
        <dbReference type="ARBA" id="ARBA00003976"/>
    </source>
</evidence>
<evidence type="ECO:0000256" key="2">
    <source>
        <dbReference type="ARBA" id="ARBA00001947"/>
    </source>
</evidence>
<evidence type="ECO:0000256" key="9">
    <source>
        <dbReference type="ARBA" id="ARBA00022737"/>
    </source>
</evidence>
<keyword evidence="7" id="KW-0808">Transferase</keyword>
<keyword evidence="12" id="KW-0862">Zinc</keyword>
<evidence type="ECO:0000256" key="10">
    <source>
        <dbReference type="ARBA" id="ARBA00022771"/>
    </source>
</evidence>
<keyword evidence="8" id="KW-0479">Metal-binding</keyword>
<dbReference type="InterPro" id="IPR002867">
    <property type="entry name" value="IBR_dom"/>
</dbReference>
<feature type="region of interest" description="Disordered" evidence="14">
    <location>
        <begin position="1"/>
        <end position="50"/>
    </location>
</feature>
<dbReference type="GO" id="GO:0003676">
    <property type="term" value="F:nucleic acid binding"/>
    <property type="evidence" value="ECO:0007669"/>
    <property type="project" value="InterPro"/>
</dbReference>
<evidence type="ECO:0000256" key="14">
    <source>
        <dbReference type="SAM" id="MobiDB-lite"/>
    </source>
</evidence>
<dbReference type="CDD" id="cd22584">
    <property type="entry name" value="Rcat_RBR_unk"/>
    <property type="match status" value="1"/>
</dbReference>
<dbReference type="AlphaFoldDB" id="A0AAV0YXU5"/>
<evidence type="ECO:0000259" key="15">
    <source>
        <dbReference type="PROSITE" id="PS50089"/>
    </source>
</evidence>
<dbReference type="InterPro" id="IPR036397">
    <property type="entry name" value="RNaseH_sf"/>
</dbReference>
<feature type="compositionally biased region" description="Acidic residues" evidence="14">
    <location>
        <begin position="18"/>
        <end position="50"/>
    </location>
</feature>
<proteinExistence type="inferred from homology"/>
<name>A0AAV0YXU5_VICFA</name>
<evidence type="ECO:0000259" key="16">
    <source>
        <dbReference type="PROSITE" id="PS51873"/>
    </source>
</evidence>
<dbReference type="InterPro" id="IPR013083">
    <property type="entry name" value="Znf_RING/FYVE/PHD"/>
</dbReference>
<dbReference type="GO" id="GO:0016567">
    <property type="term" value="P:protein ubiquitination"/>
    <property type="evidence" value="ECO:0007669"/>
    <property type="project" value="InterPro"/>
</dbReference>
<comment type="catalytic activity">
    <reaction evidence="1">
        <text>[E2 ubiquitin-conjugating enzyme]-S-ubiquitinyl-L-cysteine + [acceptor protein]-L-lysine = [E2 ubiquitin-conjugating enzyme]-L-cysteine + [acceptor protein]-N(6)-ubiquitinyl-L-lysine.</text>
        <dbReference type="EC" id="2.3.2.31"/>
    </reaction>
</comment>
<dbReference type="FunFam" id="3.30.40.10:FF:000230">
    <property type="entry name" value="RBR-type E3 ubiquitin transferase"/>
    <property type="match status" value="1"/>
</dbReference>
<comment type="pathway">
    <text evidence="4">Protein modification; protein ubiquitination.</text>
</comment>
<dbReference type="GO" id="GO:0008270">
    <property type="term" value="F:zinc ion binding"/>
    <property type="evidence" value="ECO:0007669"/>
    <property type="project" value="UniProtKB-KW"/>
</dbReference>
<dbReference type="Pfam" id="PF13456">
    <property type="entry name" value="RVT_3"/>
    <property type="match status" value="1"/>
</dbReference>
<dbReference type="Pfam" id="PF01485">
    <property type="entry name" value="IBR"/>
    <property type="match status" value="2"/>
</dbReference>
<dbReference type="Gene3D" id="3.30.40.10">
    <property type="entry name" value="Zinc/RING finger domain, C3HC4 (zinc finger)"/>
    <property type="match status" value="1"/>
</dbReference>